<reference evidence="1" key="1">
    <citation type="submission" date="2020-08" db="EMBL/GenBank/DDBJ databases">
        <title>Multicomponent nature underlies the extraordinary mechanical properties of spider dragline silk.</title>
        <authorList>
            <person name="Kono N."/>
            <person name="Nakamura H."/>
            <person name="Mori M."/>
            <person name="Yoshida Y."/>
            <person name="Ohtoshi R."/>
            <person name="Malay A.D."/>
            <person name="Moran D.A.P."/>
            <person name="Tomita M."/>
            <person name="Numata K."/>
            <person name="Arakawa K."/>
        </authorList>
    </citation>
    <scope>NUCLEOTIDE SEQUENCE</scope>
</reference>
<name>A0A8X6TNP1_NEPPI</name>
<comment type="caution">
    <text evidence="1">The sequence shown here is derived from an EMBL/GenBank/DDBJ whole genome shotgun (WGS) entry which is preliminary data.</text>
</comment>
<dbReference type="Proteomes" id="UP000887013">
    <property type="component" value="Unassembled WGS sequence"/>
</dbReference>
<keyword evidence="2" id="KW-1185">Reference proteome</keyword>
<protein>
    <submittedName>
        <fullName evidence="1">Uncharacterized protein</fullName>
    </submittedName>
</protein>
<dbReference type="AlphaFoldDB" id="A0A8X6TNP1"/>
<proteinExistence type="predicted"/>
<accession>A0A8X6TNP1</accession>
<sequence length="80" mass="8999">MKSTPSRKESLTHIREIVHQYNLLYEVGRRSIQDTVDCPQEHTPGLVVEADDDAGRGEVVVVLLLLTPEKADESGVKWGW</sequence>
<gene>
    <name evidence="1" type="ORF">NPIL_155081</name>
</gene>
<dbReference type="EMBL" id="BMAW01109644">
    <property type="protein sequence ID" value="GFT39344.1"/>
    <property type="molecule type" value="Genomic_DNA"/>
</dbReference>
<evidence type="ECO:0000313" key="1">
    <source>
        <dbReference type="EMBL" id="GFT39344.1"/>
    </source>
</evidence>
<evidence type="ECO:0000313" key="2">
    <source>
        <dbReference type="Proteomes" id="UP000887013"/>
    </source>
</evidence>
<organism evidence="1 2">
    <name type="scientific">Nephila pilipes</name>
    <name type="common">Giant wood spider</name>
    <name type="synonym">Nephila maculata</name>
    <dbReference type="NCBI Taxonomy" id="299642"/>
    <lineage>
        <taxon>Eukaryota</taxon>
        <taxon>Metazoa</taxon>
        <taxon>Ecdysozoa</taxon>
        <taxon>Arthropoda</taxon>
        <taxon>Chelicerata</taxon>
        <taxon>Arachnida</taxon>
        <taxon>Araneae</taxon>
        <taxon>Araneomorphae</taxon>
        <taxon>Entelegynae</taxon>
        <taxon>Araneoidea</taxon>
        <taxon>Nephilidae</taxon>
        <taxon>Nephila</taxon>
    </lineage>
</organism>